<protein>
    <submittedName>
        <fullName evidence="5">Uncharacterized protein</fullName>
    </submittedName>
</protein>
<evidence type="ECO:0000313" key="5">
    <source>
        <dbReference type="EMBL" id="KMO82465.1"/>
    </source>
</evidence>
<dbReference type="InterPro" id="IPR056463">
    <property type="entry name" value="DUF7373_C"/>
</dbReference>
<keyword evidence="2" id="KW-0732">Signal</keyword>
<evidence type="ECO:0000256" key="1">
    <source>
        <dbReference type="SAM" id="MobiDB-lite"/>
    </source>
</evidence>
<reference evidence="5 6" key="1">
    <citation type="journal article" date="2015" name="Genome Biol. Evol.">
        <title>Characterization of Three Mycobacterium spp. with Potential Use in Bioremediation by Genome Sequencing and Comparative Genomics.</title>
        <authorList>
            <person name="Das S."/>
            <person name="Pettersson B.M."/>
            <person name="Behra P.R."/>
            <person name="Ramesh M."/>
            <person name="Dasgupta S."/>
            <person name="Bhattacharya A."/>
            <person name="Kirsebom L.A."/>
        </authorList>
    </citation>
    <scope>NUCLEOTIDE SEQUENCE [LARGE SCALE GENOMIC DNA]</scope>
    <source>
        <strain evidence="5 6">DSM 43826</strain>
    </source>
</reference>
<evidence type="ECO:0000259" key="3">
    <source>
        <dbReference type="Pfam" id="PF24088"/>
    </source>
</evidence>
<sequence precursor="true">MTVSKAAHTASVLLAMALAIAGCTPIVDGHAHRDRGFSVDSAIPGVLRPGNYPTTPSPPFGTADQEGRNGTVIEAQRLAGYVVGPWEVDPTLLHAVATETYALKNAKALSGLLPDPVQFLAERHHFVLGFSSDRTTSIESGGQATSGAKGLTNSVWEFASPEDARAAADDISQQPPPASLYPNGSVSPHSIPGYPQARARAGTLTDGTSTVESFTRHGNYLIYNYSRIQKGDSDEAAELIARILDLQLPRLDEFPATEPAQFGSLPVDSSGVLQRTLPVSRENLTIQNGVFEPRAALHFQGDPVASAKLFTDTGMQAQGVGDAAAVYQTPDAAAAKTLFDGLTRDITADADFIPFPPANGLPSTTVCSDKSKTDPLSLYQCLLTAGRYVAVVLATHPEELRQKSAAQYLMLTAP</sequence>
<organism evidence="5 6">
    <name type="scientific">Mycolicibacterium chlorophenolicum</name>
    <dbReference type="NCBI Taxonomy" id="37916"/>
    <lineage>
        <taxon>Bacteria</taxon>
        <taxon>Bacillati</taxon>
        <taxon>Actinomycetota</taxon>
        <taxon>Actinomycetes</taxon>
        <taxon>Mycobacteriales</taxon>
        <taxon>Mycobacteriaceae</taxon>
        <taxon>Mycolicibacterium</taxon>
    </lineage>
</organism>
<keyword evidence="6" id="KW-1185">Reference proteome</keyword>
<gene>
    <name evidence="5" type="ORF">MCHLDSM_01088</name>
</gene>
<accession>A0A0J6WGU3</accession>
<dbReference type="Pfam" id="PF24092">
    <property type="entry name" value="DUF7373_C"/>
    <property type="match status" value="1"/>
</dbReference>
<feature type="domain" description="DUF7373" evidence="3">
    <location>
        <begin position="66"/>
        <end position="267"/>
    </location>
</feature>
<evidence type="ECO:0000313" key="6">
    <source>
        <dbReference type="Proteomes" id="UP000036513"/>
    </source>
</evidence>
<evidence type="ECO:0000259" key="4">
    <source>
        <dbReference type="Pfam" id="PF24092"/>
    </source>
</evidence>
<comment type="caution">
    <text evidence="5">The sequence shown here is derived from an EMBL/GenBank/DDBJ whole genome shotgun (WGS) entry which is preliminary data.</text>
</comment>
<proteinExistence type="predicted"/>
<dbReference type="Proteomes" id="UP000036513">
    <property type="component" value="Unassembled WGS sequence"/>
</dbReference>
<dbReference type="AlphaFoldDB" id="A0A0J6WGU3"/>
<dbReference type="InterPro" id="IPR055797">
    <property type="entry name" value="DUF7373"/>
</dbReference>
<dbReference type="PROSITE" id="PS51257">
    <property type="entry name" value="PROKAR_LIPOPROTEIN"/>
    <property type="match status" value="1"/>
</dbReference>
<feature type="region of interest" description="Disordered" evidence="1">
    <location>
        <begin position="163"/>
        <end position="182"/>
    </location>
</feature>
<dbReference type="RefSeq" id="WP_082168706.1">
    <property type="nucleotide sequence ID" value="NZ_JYNL01000009.1"/>
</dbReference>
<dbReference type="Pfam" id="PF24088">
    <property type="entry name" value="DUF7373"/>
    <property type="match status" value="1"/>
</dbReference>
<evidence type="ECO:0000256" key="2">
    <source>
        <dbReference type="SAM" id="SignalP"/>
    </source>
</evidence>
<feature type="signal peptide" evidence="2">
    <location>
        <begin position="1"/>
        <end position="21"/>
    </location>
</feature>
<feature type="chain" id="PRO_5039431698" evidence="2">
    <location>
        <begin position="22"/>
        <end position="414"/>
    </location>
</feature>
<dbReference type="PATRIC" id="fig|37916.4.peg.965"/>
<name>A0A0J6WGU3_9MYCO</name>
<dbReference type="EMBL" id="JYNL01000009">
    <property type="protein sequence ID" value="KMO82465.1"/>
    <property type="molecule type" value="Genomic_DNA"/>
</dbReference>
<dbReference type="STRING" id="37916.MCHLDSM_01088"/>
<feature type="domain" description="DUF7373" evidence="4">
    <location>
        <begin position="273"/>
        <end position="411"/>
    </location>
</feature>